<dbReference type="AlphaFoldDB" id="A0A5E4QK78"/>
<organism evidence="3 4">
    <name type="scientific">Leptidea sinapis</name>
    <dbReference type="NCBI Taxonomy" id="189913"/>
    <lineage>
        <taxon>Eukaryota</taxon>
        <taxon>Metazoa</taxon>
        <taxon>Ecdysozoa</taxon>
        <taxon>Arthropoda</taxon>
        <taxon>Hexapoda</taxon>
        <taxon>Insecta</taxon>
        <taxon>Pterygota</taxon>
        <taxon>Neoptera</taxon>
        <taxon>Endopterygota</taxon>
        <taxon>Lepidoptera</taxon>
        <taxon>Glossata</taxon>
        <taxon>Ditrysia</taxon>
        <taxon>Papilionoidea</taxon>
        <taxon>Pieridae</taxon>
        <taxon>Dismorphiinae</taxon>
        <taxon>Leptidea</taxon>
    </lineage>
</organism>
<evidence type="ECO:0000313" key="3">
    <source>
        <dbReference type="EMBL" id="VVC98607.1"/>
    </source>
</evidence>
<reference evidence="3 4" key="1">
    <citation type="submission" date="2017-07" db="EMBL/GenBank/DDBJ databases">
        <authorList>
            <person name="Talla V."/>
            <person name="Backstrom N."/>
        </authorList>
    </citation>
    <scope>NUCLEOTIDE SEQUENCE [LARGE SCALE GENOMIC DNA]</scope>
</reference>
<dbReference type="EMBL" id="FZQP02003667">
    <property type="protein sequence ID" value="VVC98607.1"/>
    <property type="molecule type" value="Genomic_DNA"/>
</dbReference>
<keyword evidence="2" id="KW-1133">Transmembrane helix</keyword>
<feature type="transmembrane region" description="Helical" evidence="2">
    <location>
        <begin position="62"/>
        <end position="85"/>
    </location>
</feature>
<evidence type="ECO:0000256" key="1">
    <source>
        <dbReference type="SAM" id="MobiDB-lite"/>
    </source>
</evidence>
<sequence>MLSKLLRPAVNLKRALLVVRKARAVPSTVVRSSGHFIPPDQYDVPIPKRLHLTYALRVHWEIIPLFLVTAFSFTLCFLSCIWAILYKPRDDLPHHQPAPAELLQADRNHVGVAVAALARDAGRAGQDEGSRGEGLAKGHSLPQIVPGLRTTARSKL</sequence>
<feature type="compositionally biased region" description="Basic and acidic residues" evidence="1">
    <location>
        <begin position="121"/>
        <end position="136"/>
    </location>
</feature>
<protein>
    <submittedName>
        <fullName evidence="3">Uncharacterized protein</fullName>
    </submittedName>
</protein>
<evidence type="ECO:0000256" key="2">
    <source>
        <dbReference type="SAM" id="Phobius"/>
    </source>
</evidence>
<evidence type="ECO:0000313" key="4">
    <source>
        <dbReference type="Proteomes" id="UP000324832"/>
    </source>
</evidence>
<dbReference type="Proteomes" id="UP000324832">
    <property type="component" value="Unassembled WGS sequence"/>
</dbReference>
<name>A0A5E4QK78_9NEOP</name>
<feature type="region of interest" description="Disordered" evidence="1">
    <location>
        <begin position="121"/>
        <end position="141"/>
    </location>
</feature>
<keyword evidence="2" id="KW-0472">Membrane</keyword>
<proteinExistence type="predicted"/>
<accession>A0A5E4QK78</accession>
<gene>
    <name evidence="3" type="ORF">LSINAPIS_LOCUS9653</name>
</gene>
<keyword evidence="2" id="KW-0812">Transmembrane</keyword>
<keyword evidence="4" id="KW-1185">Reference proteome</keyword>